<evidence type="ECO:0000259" key="5">
    <source>
        <dbReference type="PROSITE" id="PS50975"/>
    </source>
</evidence>
<reference evidence="6" key="1">
    <citation type="journal article" date="2021" name="PeerJ">
        <title>Extensive microbial diversity within the chicken gut microbiome revealed by metagenomics and culture.</title>
        <authorList>
            <person name="Gilroy R."/>
            <person name="Ravi A."/>
            <person name="Getino M."/>
            <person name="Pursley I."/>
            <person name="Horton D.L."/>
            <person name="Alikhan N.F."/>
            <person name="Baker D."/>
            <person name="Gharbi K."/>
            <person name="Hall N."/>
            <person name="Watson M."/>
            <person name="Adriaenssens E.M."/>
            <person name="Foster-Nyarko E."/>
            <person name="Jarju S."/>
            <person name="Secka A."/>
            <person name="Antonio M."/>
            <person name="Oren A."/>
            <person name="Chaudhuri R.R."/>
            <person name="La Ragione R."/>
            <person name="Hildebrand F."/>
            <person name="Pallen M.J."/>
        </authorList>
    </citation>
    <scope>NUCLEOTIDE SEQUENCE</scope>
    <source>
        <strain evidence="6">CHK33-5263</strain>
    </source>
</reference>
<reference evidence="6" key="2">
    <citation type="submission" date="2021-04" db="EMBL/GenBank/DDBJ databases">
        <authorList>
            <person name="Gilroy R."/>
        </authorList>
    </citation>
    <scope>NUCLEOTIDE SEQUENCE</scope>
    <source>
        <strain evidence="6">CHK33-5263</strain>
    </source>
</reference>
<keyword evidence="3 4" id="KW-0067">ATP-binding</keyword>
<dbReference type="GO" id="GO:0016874">
    <property type="term" value="F:ligase activity"/>
    <property type="evidence" value="ECO:0007669"/>
    <property type="project" value="UniProtKB-KW"/>
</dbReference>
<dbReference type="InterPro" id="IPR052032">
    <property type="entry name" value="ATP-dep_AA_Ligase"/>
</dbReference>
<evidence type="ECO:0000256" key="3">
    <source>
        <dbReference type="ARBA" id="ARBA00022840"/>
    </source>
</evidence>
<dbReference type="InterPro" id="IPR011761">
    <property type="entry name" value="ATP-grasp"/>
</dbReference>
<sequence length="391" mass="44483">MKNFIFISPNFPESYWRFCAALQRRGFRVLGIGDCPYAELKPELKVALTEYYKVETLENYDEVYRAVAFFLHKYGRCDWLESNNEYWLERDARLRDDFNISTGFRSADMAPVKYKSKMKACYEKAGIPVARYCMVEDFETCRAFLKKVGRAVVKPDNGVGANATYRITNEEELRAFFDAGHTGYIMEEYVDGTVCSYDAIIDADGNPVFETGNVTPGSLMDVVNEREDSCFFIRKSLPDAVRERGRAAVKSFGVKSRFIHFEFFSLNSDCHLGKKGDIVALEVNMRPSGGCSPDMMNYANGVDVYEIWADMIAGNTPNIPVNPHTFCAFNGRRKGKTYEFSHEAVLQKYGANLVEYGEVDKALAPAMGDYCYIAKFLTEDEVYAFLRDLQS</sequence>
<gene>
    <name evidence="6" type="ORF">H9812_05860</name>
</gene>
<dbReference type="GO" id="GO:0005524">
    <property type="term" value="F:ATP binding"/>
    <property type="evidence" value="ECO:0007669"/>
    <property type="project" value="UniProtKB-UniRule"/>
</dbReference>
<proteinExistence type="predicted"/>
<evidence type="ECO:0000256" key="4">
    <source>
        <dbReference type="PROSITE-ProRule" id="PRU00409"/>
    </source>
</evidence>
<dbReference type="GO" id="GO:0046872">
    <property type="term" value="F:metal ion binding"/>
    <property type="evidence" value="ECO:0007669"/>
    <property type="project" value="InterPro"/>
</dbReference>
<protein>
    <submittedName>
        <fullName evidence="6">Carbamoylphosphate synthase large subunit</fullName>
    </submittedName>
</protein>
<dbReference type="Gene3D" id="3.30.470.20">
    <property type="entry name" value="ATP-grasp fold, B domain"/>
    <property type="match status" value="1"/>
</dbReference>
<keyword evidence="1" id="KW-0436">Ligase</keyword>
<dbReference type="EMBL" id="DXBS01000112">
    <property type="protein sequence ID" value="HIZ24976.1"/>
    <property type="molecule type" value="Genomic_DNA"/>
</dbReference>
<organism evidence="6 7">
    <name type="scientific">Candidatus Gallimonas intestinigallinarum</name>
    <dbReference type="NCBI Taxonomy" id="2838604"/>
    <lineage>
        <taxon>Bacteria</taxon>
        <taxon>Bacillati</taxon>
        <taxon>Bacillota</taxon>
        <taxon>Clostridia</taxon>
        <taxon>Candidatus Gallimonas</taxon>
    </lineage>
</organism>
<dbReference type="PROSITE" id="PS50975">
    <property type="entry name" value="ATP_GRASP"/>
    <property type="match status" value="1"/>
</dbReference>
<dbReference type="SUPFAM" id="SSF56059">
    <property type="entry name" value="Glutathione synthetase ATP-binding domain-like"/>
    <property type="match status" value="1"/>
</dbReference>
<dbReference type="Gene3D" id="3.30.1490.20">
    <property type="entry name" value="ATP-grasp fold, A domain"/>
    <property type="match status" value="1"/>
</dbReference>
<dbReference type="PANTHER" id="PTHR43585">
    <property type="entry name" value="FUMIPYRROLE BIOSYNTHESIS PROTEIN C"/>
    <property type="match status" value="1"/>
</dbReference>
<evidence type="ECO:0000256" key="2">
    <source>
        <dbReference type="ARBA" id="ARBA00022741"/>
    </source>
</evidence>
<accession>A0A9D2IVQ3</accession>
<evidence type="ECO:0000256" key="1">
    <source>
        <dbReference type="ARBA" id="ARBA00022598"/>
    </source>
</evidence>
<dbReference type="InterPro" id="IPR013815">
    <property type="entry name" value="ATP_grasp_subdomain_1"/>
</dbReference>
<dbReference type="PANTHER" id="PTHR43585:SF2">
    <property type="entry name" value="ATP-GRASP ENZYME FSQD"/>
    <property type="match status" value="1"/>
</dbReference>
<comment type="caution">
    <text evidence="6">The sequence shown here is derived from an EMBL/GenBank/DDBJ whole genome shotgun (WGS) entry which is preliminary data.</text>
</comment>
<feature type="domain" description="ATP-grasp" evidence="5">
    <location>
        <begin position="119"/>
        <end position="313"/>
    </location>
</feature>
<evidence type="ECO:0000313" key="7">
    <source>
        <dbReference type="Proteomes" id="UP000824044"/>
    </source>
</evidence>
<keyword evidence="2 4" id="KW-0547">Nucleotide-binding</keyword>
<dbReference type="Proteomes" id="UP000824044">
    <property type="component" value="Unassembled WGS sequence"/>
</dbReference>
<name>A0A9D2IVQ3_9FIRM</name>
<evidence type="ECO:0000313" key="6">
    <source>
        <dbReference type="EMBL" id="HIZ24976.1"/>
    </source>
</evidence>
<dbReference type="AlphaFoldDB" id="A0A9D2IVQ3"/>